<comment type="caution">
    <text evidence="5">The sequence shown here is derived from an EMBL/GenBank/DDBJ whole genome shotgun (WGS) entry which is preliminary data.</text>
</comment>
<evidence type="ECO:0000313" key="6">
    <source>
        <dbReference type="Proteomes" id="UP001501310"/>
    </source>
</evidence>
<name>A0ABP7S551_9SPHN</name>
<dbReference type="PANTHER" id="PTHR43391:SF82">
    <property type="entry name" value="OXIDOREDUCTASE SADH-RELATED"/>
    <property type="match status" value="1"/>
</dbReference>
<proteinExistence type="inferred from homology"/>
<dbReference type="PRINTS" id="PR00081">
    <property type="entry name" value="GDHRDH"/>
</dbReference>
<organism evidence="5 6">
    <name type="scientific">Sphingomonas humi</name>
    <dbReference type="NCBI Taxonomy" id="335630"/>
    <lineage>
        <taxon>Bacteria</taxon>
        <taxon>Pseudomonadati</taxon>
        <taxon>Pseudomonadota</taxon>
        <taxon>Alphaproteobacteria</taxon>
        <taxon>Sphingomonadales</taxon>
        <taxon>Sphingomonadaceae</taxon>
        <taxon>Sphingomonas</taxon>
    </lineage>
</organism>
<dbReference type="Pfam" id="PF00106">
    <property type="entry name" value="adh_short"/>
    <property type="match status" value="1"/>
</dbReference>
<dbReference type="InterPro" id="IPR002347">
    <property type="entry name" value="SDR_fam"/>
</dbReference>
<dbReference type="RefSeq" id="WP_344710070.1">
    <property type="nucleotide sequence ID" value="NZ_BAAAZD010000002.1"/>
</dbReference>
<evidence type="ECO:0000256" key="3">
    <source>
        <dbReference type="RuleBase" id="RU000363"/>
    </source>
</evidence>
<dbReference type="PRINTS" id="PR00080">
    <property type="entry name" value="SDRFAMILY"/>
</dbReference>
<accession>A0ABP7S551</accession>
<gene>
    <name evidence="5" type="ORF">GCM10022211_19440</name>
</gene>
<evidence type="ECO:0000256" key="2">
    <source>
        <dbReference type="ARBA" id="ARBA00023002"/>
    </source>
</evidence>
<evidence type="ECO:0000256" key="1">
    <source>
        <dbReference type="ARBA" id="ARBA00006484"/>
    </source>
</evidence>
<dbReference type="InterPro" id="IPR057326">
    <property type="entry name" value="KR_dom"/>
</dbReference>
<dbReference type="InterPro" id="IPR020904">
    <property type="entry name" value="Sc_DH/Rdtase_CS"/>
</dbReference>
<dbReference type="InterPro" id="IPR036291">
    <property type="entry name" value="NAD(P)-bd_dom_sf"/>
</dbReference>
<dbReference type="Gene3D" id="3.40.50.720">
    <property type="entry name" value="NAD(P)-binding Rossmann-like Domain"/>
    <property type="match status" value="1"/>
</dbReference>
<dbReference type="SUPFAM" id="SSF51735">
    <property type="entry name" value="NAD(P)-binding Rossmann-fold domains"/>
    <property type="match status" value="1"/>
</dbReference>
<dbReference type="PROSITE" id="PS00061">
    <property type="entry name" value="ADH_SHORT"/>
    <property type="match status" value="1"/>
</dbReference>
<sequence length="271" mass="28943">MNLCERVAVVTGAASGIGRGITLALARRSCHLAIADVDAAGLAETAALLKGVHVTTHVLNVTDREACLALPAAVLAGHGRVDLLVNNAGVAIGGTFEQVDEADFDWLMQVNFHAVVRLTRAFLPHLKQSDKARIVNMSSLFGLIAPPGQSAYCAAKFAVRGFSESLRRELEEARSSVGVSIVHPGGVATSIARNARPPRYISSEEAKAMLADKARFEKLLSLSPFDAGEIIVSGIEKERARILVGKDARIAALIERIAPVGYWSLLKRSMR</sequence>
<keyword evidence="6" id="KW-1185">Reference proteome</keyword>
<dbReference type="SMART" id="SM00822">
    <property type="entry name" value="PKS_KR"/>
    <property type="match status" value="1"/>
</dbReference>
<dbReference type="EMBL" id="BAAAZD010000002">
    <property type="protein sequence ID" value="GAA4006672.1"/>
    <property type="molecule type" value="Genomic_DNA"/>
</dbReference>
<evidence type="ECO:0000313" key="5">
    <source>
        <dbReference type="EMBL" id="GAA4006672.1"/>
    </source>
</evidence>
<protein>
    <submittedName>
        <fullName evidence="5">SDR family NAD(P)-dependent oxidoreductase</fullName>
    </submittedName>
</protein>
<dbReference type="Proteomes" id="UP001501310">
    <property type="component" value="Unassembled WGS sequence"/>
</dbReference>
<reference evidence="6" key="1">
    <citation type="journal article" date="2019" name="Int. J. Syst. Evol. Microbiol.">
        <title>The Global Catalogue of Microorganisms (GCM) 10K type strain sequencing project: providing services to taxonomists for standard genome sequencing and annotation.</title>
        <authorList>
            <consortium name="The Broad Institute Genomics Platform"/>
            <consortium name="The Broad Institute Genome Sequencing Center for Infectious Disease"/>
            <person name="Wu L."/>
            <person name="Ma J."/>
        </authorList>
    </citation>
    <scope>NUCLEOTIDE SEQUENCE [LARGE SCALE GENOMIC DNA]</scope>
    <source>
        <strain evidence="6">JCM 16603</strain>
    </source>
</reference>
<feature type="domain" description="Ketoreductase" evidence="4">
    <location>
        <begin position="6"/>
        <end position="190"/>
    </location>
</feature>
<keyword evidence="2" id="KW-0560">Oxidoreductase</keyword>
<dbReference type="PANTHER" id="PTHR43391">
    <property type="entry name" value="RETINOL DEHYDROGENASE-RELATED"/>
    <property type="match status" value="1"/>
</dbReference>
<evidence type="ECO:0000259" key="4">
    <source>
        <dbReference type="SMART" id="SM00822"/>
    </source>
</evidence>
<comment type="similarity">
    <text evidence="1 3">Belongs to the short-chain dehydrogenases/reductases (SDR) family.</text>
</comment>